<dbReference type="Gene3D" id="4.10.60.10">
    <property type="entry name" value="Zinc finger, CCHC-type"/>
    <property type="match status" value="1"/>
</dbReference>
<evidence type="ECO:0000313" key="3">
    <source>
        <dbReference type="EMBL" id="QHT20489.1"/>
    </source>
</evidence>
<sequence length="206" mass="23888">MSTTNIYILRCEGNRYYVGKSNNLEKRKQQHLNGTASAWTKKYKPISVEKIIPNASHFDEDKYTKEYMSKYGIDNVRGGSYVELELDDFQKETLNREIWGAKDLCKQCGRPGHFVKDCYAKTDVSGNTIEYEDGEYEWGCEYCDRTFTTEFGCIVHERSCKGKSVKTQYLKQRTSKEEGVCYRCGRSGHYSSDCYATKHAKGYYID</sequence>
<reference evidence="3" key="1">
    <citation type="journal article" date="2020" name="Nature">
        <title>Giant virus diversity and host interactions through global metagenomics.</title>
        <authorList>
            <person name="Schulz F."/>
            <person name="Roux S."/>
            <person name="Paez-Espino D."/>
            <person name="Jungbluth S."/>
            <person name="Walsh D.A."/>
            <person name="Denef V.J."/>
            <person name="McMahon K.D."/>
            <person name="Konstantinidis K.T."/>
            <person name="Eloe-Fadrosh E.A."/>
            <person name="Kyrpides N.C."/>
            <person name="Woyke T."/>
        </authorList>
    </citation>
    <scope>NUCLEOTIDE SEQUENCE</scope>
    <source>
        <strain evidence="3">GVMAG-M-3300023174-60</strain>
    </source>
</reference>
<evidence type="ECO:0000259" key="1">
    <source>
        <dbReference type="PROSITE" id="PS50158"/>
    </source>
</evidence>
<evidence type="ECO:0008006" key="4">
    <source>
        <dbReference type="Google" id="ProtNLM"/>
    </source>
</evidence>
<organism evidence="3">
    <name type="scientific">viral metagenome</name>
    <dbReference type="NCBI Taxonomy" id="1070528"/>
    <lineage>
        <taxon>unclassified sequences</taxon>
        <taxon>metagenomes</taxon>
        <taxon>organismal metagenomes</taxon>
    </lineage>
</organism>
<dbReference type="GO" id="GO:0003676">
    <property type="term" value="F:nucleic acid binding"/>
    <property type="evidence" value="ECO:0007669"/>
    <property type="project" value="InterPro"/>
</dbReference>
<name>A0A6C0DWS0_9ZZZZ</name>
<dbReference type="SUPFAM" id="SSF57756">
    <property type="entry name" value="Retrovirus zinc finger-like domains"/>
    <property type="match status" value="2"/>
</dbReference>
<dbReference type="SMART" id="SM00343">
    <property type="entry name" value="ZnF_C2HC"/>
    <property type="match status" value="2"/>
</dbReference>
<dbReference type="Pfam" id="PF00098">
    <property type="entry name" value="zf-CCHC"/>
    <property type="match status" value="2"/>
</dbReference>
<feature type="domain" description="CCHC-type" evidence="1">
    <location>
        <begin position="105"/>
        <end position="118"/>
    </location>
</feature>
<dbReference type="EMBL" id="MN739678">
    <property type="protein sequence ID" value="QHT20489.1"/>
    <property type="molecule type" value="Genomic_DNA"/>
</dbReference>
<protein>
    <recommendedName>
        <fullName evidence="4">CCHC-type domain-containing protein</fullName>
    </recommendedName>
</protein>
<dbReference type="AlphaFoldDB" id="A0A6C0DWS0"/>
<evidence type="ECO:0000259" key="2">
    <source>
        <dbReference type="PROSITE" id="PS50164"/>
    </source>
</evidence>
<feature type="domain" description="CCHC-type" evidence="1">
    <location>
        <begin position="181"/>
        <end position="194"/>
    </location>
</feature>
<dbReference type="InterPro" id="IPR036875">
    <property type="entry name" value="Znf_CCHC_sf"/>
</dbReference>
<dbReference type="PROSITE" id="PS50164">
    <property type="entry name" value="GIY_YIG"/>
    <property type="match status" value="1"/>
</dbReference>
<dbReference type="Gene3D" id="3.40.1440.10">
    <property type="entry name" value="GIY-YIG endonuclease"/>
    <property type="match status" value="1"/>
</dbReference>
<dbReference type="InterPro" id="IPR000305">
    <property type="entry name" value="GIY-YIG_endonuc"/>
</dbReference>
<dbReference type="PROSITE" id="PS50158">
    <property type="entry name" value="ZF_CCHC"/>
    <property type="match status" value="2"/>
</dbReference>
<dbReference type="GO" id="GO:0008270">
    <property type="term" value="F:zinc ion binding"/>
    <property type="evidence" value="ECO:0007669"/>
    <property type="project" value="InterPro"/>
</dbReference>
<dbReference type="Pfam" id="PF01541">
    <property type="entry name" value="GIY-YIG"/>
    <property type="match status" value="1"/>
</dbReference>
<feature type="domain" description="GIY-YIG" evidence="2">
    <location>
        <begin position="2"/>
        <end position="96"/>
    </location>
</feature>
<dbReference type="InterPro" id="IPR001878">
    <property type="entry name" value="Znf_CCHC"/>
</dbReference>
<dbReference type="SUPFAM" id="SSF82771">
    <property type="entry name" value="GIY-YIG endonuclease"/>
    <property type="match status" value="1"/>
</dbReference>
<proteinExistence type="predicted"/>
<accession>A0A6C0DWS0</accession>
<dbReference type="InterPro" id="IPR035901">
    <property type="entry name" value="GIY-YIG_endonuc_sf"/>
</dbReference>